<dbReference type="Gene3D" id="3.10.20.30">
    <property type="match status" value="1"/>
</dbReference>
<dbReference type="GO" id="GO:0030151">
    <property type="term" value="F:molybdenum ion binding"/>
    <property type="evidence" value="ECO:0007669"/>
    <property type="project" value="InterPro"/>
</dbReference>
<dbReference type="SUPFAM" id="SSF54292">
    <property type="entry name" value="2Fe-2S ferredoxin-like"/>
    <property type="match status" value="1"/>
</dbReference>
<protein>
    <submittedName>
        <fullName evidence="6">Phenoxybenzoate dioxygenase subunit beta</fullName>
    </submittedName>
</protein>
<dbReference type="InterPro" id="IPR011037">
    <property type="entry name" value="Pyrv_Knase-like_insert_dom_sf"/>
</dbReference>
<evidence type="ECO:0000259" key="4">
    <source>
        <dbReference type="PROSITE" id="PS51340"/>
    </source>
</evidence>
<dbReference type="SUPFAM" id="SSF50800">
    <property type="entry name" value="PK beta-barrel domain-like"/>
    <property type="match status" value="1"/>
</dbReference>
<dbReference type="GO" id="GO:0051537">
    <property type="term" value="F:2 iron, 2 sulfur cluster binding"/>
    <property type="evidence" value="ECO:0007669"/>
    <property type="project" value="UniProtKB-KW"/>
</dbReference>
<dbReference type="CDD" id="cd06185">
    <property type="entry name" value="PDR_like"/>
    <property type="match status" value="1"/>
</dbReference>
<gene>
    <name evidence="6" type="ORF">B0T11DRAFT_101351</name>
</gene>
<dbReference type="GO" id="GO:0051213">
    <property type="term" value="F:dioxygenase activity"/>
    <property type="evidence" value="ECO:0007669"/>
    <property type="project" value="UniProtKB-KW"/>
</dbReference>
<dbReference type="InterPro" id="IPR017927">
    <property type="entry name" value="FAD-bd_FR_type"/>
</dbReference>
<keyword evidence="2" id="KW-0411">Iron-sulfur</keyword>
<proteinExistence type="predicted"/>
<dbReference type="PROSITE" id="PS00197">
    <property type="entry name" value="2FE2S_FER_1"/>
    <property type="match status" value="1"/>
</dbReference>
<dbReference type="InterPro" id="IPR006058">
    <property type="entry name" value="2Fe2S_fd_BS"/>
</dbReference>
<dbReference type="PROSITE" id="PS51340">
    <property type="entry name" value="MOSC"/>
    <property type="match status" value="1"/>
</dbReference>
<feature type="domain" description="MOSC" evidence="4">
    <location>
        <begin position="45"/>
        <end position="184"/>
    </location>
</feature>
<evidence type="ECO:0000256" key="2">
    <source>
        <dbReference type="ARBA" id="ARBA00023014"/>
    </source>
</evidence>
<dbReference type="PRINTS" id="PR00409">
    <property type="entry name" value="PHDIOXRDTASE"/>
</dbReference>
<dbReference type="OrthoDB" id="5390at2759"/>
<sequence>MIHNTANMSAADVDLWEPLTSDVVLEVRTSKMKKMPGLEIESGIDKALRDGPIRVSRLGLEDDEHDPTFHGGIDKAVHGYCSSHYPGWQSEYPEAASRFIPGGFGENLVMARMNERNVCIGDIFSVGNSVLLQVSLPRQPCFKLNHRFQLKNFAPRTKDSSRTGWYYRVLQEGDVKAGDAITLVERKWPKWTIERIQEYLHRNQDDVAINEELAEIEAMGEESRGAFRKRVAKARAKAKREAAGGKEKGERWRDFKITEKRKETDRVVSLTLEAVVPDAEPESPGKGGLHVRLLLPNGLQRTYSLVSGDWNRFELGVALEPKSRGGSRWLHSITPGEGAQVKVGRMTTDVAVANAASNHVFISGGIGITAFLSLMESYTSIHYNVELHYAVRSAETDFPFRSRLDALQSGPSSDGFTLHLYDSSKGERMNVDSIVRDLKWNSQLYVCGPLKMMDAAQQAVRKHGLGEDEVHFEAFAAETGGDPFQAEVANRGGKVISVGQEETLLEALKKEFGSAEIDSSCEVGNCGTCKVGVRSGRVEHRGTALTAAEKDSSMLSCVSRGVGRIVVEI</sequence>
<comment type="caution">
    <text evidence="6">The sequence shown here is derived from an EMBL/GenBank/DDBJ whole genome shotgun (WGS) entry which is preliminary data.</text>
</comment>
<dbReference type="PROSITE" id="PS51384">
    <property type="entry name" value="FAD_FR"/>
    <property type="match status" value="1"/>
</dbReference>
<dbReference type="InterPro" id="IPR052353">
    <property type="entry name" value="Benzoxazolinone_Detox_Enz"/>
</dbReference>
<evidence type="ECO:0000256" key="1">
    <source>
        <dbReference type="ARBA" id="ARBA00022714"/>
    </source>
</evidence>
<dbReference type="PROSITE" id="PS51085">
    <property type="entry name" value="2FE2S_FER_2"/>
    <property type="match status" value="1"/>
</dbReference>
<keyword evidence="6" id="KW-0223">Dioxygenase</keyword>
<keyword evidence="6" id="KW-0560">Oxidoreductase</keyword>
<dbReference type="SUPFAM" id="SSF52343">
    <property type="entry name" value="Ferredoxin reductase-like, C-terminal NADP-linked domain"/>
    <property type="match status" value="1"/>
</dbReference>
<dbReference type="Gene3D" id="2.40.33.20">
    <property type="entry name" value="PK beta-barrel domain-like"/>
    <property type="match status" value="1"/>
</dbReference>
<dbReference type="InterPro" id="IPR001041">
    <property type="entry name" value="2Fe-2S_ferredoxin-type"/>
</dbReference>
<reference evidence="6" key="1">
    <citation type="journal article" date="2021" name="Nat. Commun.">
        <title>Genetic determinants of endophytism in the Arabidopsis root mycobiome.</title>
        <authorList>
            <person name="Mesny F."/>
            <person name="Miyauchi S."/>
            <person name="Thiergart T."/>
            <person name="Pickel B."/>
            <person name="Atanasova L."/>
            <person name="Karlsson M."/>
            <person name="Huettel B."/>
            <person name="Barry K.W."/>
            <person name="Haridas S."/>
            <person name="Chen C."/>
            <person name="Bauer D."/>
            <person name="Andreopoulos W."/>
            <person name="Pangilinan J."/>
            <person name="LaButti K."/>
            <person name="Riley R."/>
            <person name="Lipzen A."/>
            <person name="Clum A."/>
            <person name="Drula E."/>
            <person name="Henrissat B."/>
            <person name="Kohler A."/>
            <person name="Grigoriev I.V."/>
            <person name="Martin F.M."/>
            <person name="Hacquard S."/>
        </authorList>
    </citation>
    <scope>NUCLEOTIDE SEQUENCE</scope>
    <source>
        <strain evidence="6">MPI-CAGE-AT-0016</strain>
    </source>
</reference>
<keyword evidence="7" id="KW-1185">Reference proteome</keyword>
<dbReference type="Proteomes" id="UP000813385">
    <property type="component" value="Unassembled WGS sequence"/>
</dbReference>
<evidence type="ECO:0000259" key="3">
    <source>
        <dbReference type="PROSITE" id="PS51085"/>
    </source>
</evidence>
<organism evidence="6 7">
    <name type="scientific">Plectosphaerella cucumerina</name>
    <dbReference type="NCBI Taxonomy" id="40658"/>
    <lineage>
        <taxon>Eukaryota</taxon>
        <taxon>Fungi</taxon>
        <taxon>Dikarya</taxon>
        <taxon>Ascomycota</taxon>
        <taxon>Pezizomycotina</taxon>
        <taxon>Sordariomycetes</taxon>
        <taxon>Hypocreomycetidae</taxon>
        <taxon>Glomerellales</taxon>
        <taxon>Plectosphaerellaceae</taxon>
        <taxon>Plectosphaerella</taxon>
    </lineage>
</organism>
<feature type="domain" description="FAD-binding FR-type" evidence="5">
    <location>
        <begin position="250"/>
        <end position="373"/>
    </location>
</feature>
<dbReference type="InterPro" id="IPR001433">
    <property type="entry name" value="OxRdtase_FAD/NAD-bd"/>
</dbReference>
<dbReference type="InterPro" id="IPR005163">
    <property type="entry name" value="Tri_helical_YiiM-like"/>
</dbReference>
<dbReference type="CDD" id="cd00207">
    <property type="entry name" value="fer2"/>
    <property type="match status" value="1"/>
</dbReference>
<dbReference type="EMBL" id="JAGPXD010000004">
    <property type="protein sequence ID" value="KAH7358228.1"/>
    <property type="molecule type" value="Genomic_DNA"/>
</dbReference>
<dbReference type="SUPFAM" id="SSF63380">
    <property type="entry name" value="Riboflavin synthase domain-like"/>
    <property type="match status" value="1"/>
</dbReference>
<dbReference type="InterPro" id="IPR036010">
    <property type="entry name" value="2Fe-2S_ferredoxin-like_sf"/>
</dbReference>
<keyword evidence="1" id="KW-0001">2Fe-2S</keyword>
<accession>A0A8K0TGW5</accession>
<keyword evidence="1" id="KW-0408">Iron</keyword>
<dbReference type="PANTHER" id="PTHR30212:SF2">
    <property type="entry name" value="PROTEIN YIIM"/>
    <property type="match status" value="1"/>
</dbReference>
<dbReference type="Gene3D" id="3.40.50.80">
    <property type="entry name" value="Nucleotide-binding domain of ferredoxin-NADP reductase (FNR) module"/>
    <property type="match status" value="1"/>
</dbReference>
<dbReference type="Pfam" id="PF00175">
    <property type="entry name" value="NAD_binding_1"/>
    <property type="match status" value="1"/>
</dbReference>
<dbReference type="Pfam" id="PF00111">
    <property type="entry name" value="Fer2"/>
    <property type="match status" value="1"/>
</dbReference>
<dbReference type="Pfam" id="PF03473">
    <property type="entry name" value="MOSC"/>
    <property type="match status" value="1"/>
</dbReference>
<dbReference type="InterPro" id="IPR005302">
    <property type="entry name" value="MoCF_Sase_C"/>
</dbReference>
<evidence type="ECO:0000313" key="6">
    <source>
        <dbReference type="EMBL" id="KAH7358228.1"/>
    </source>
</evidence>
<feature type="domain" description="2Fe-2S ferredoxin-type" evidence="3">
    <location>
        <begin position="484"/>
        <end position="569"/>
    </location>
</feature>
<dbReference type="GO" id="GO:0030170">
    <property type="term" value="F:pyridoxal phosphate binding"/>
    <property type="evidence" value="ECO:0007669"/>
    <property type="project" value="InterPro"/>
</dbReference>
<dbReference type="PANTHER" id="PTHR30212">
    <property type="entry name" value="PROTEIN YIIM"/>
    <property type="match status" value="1"/>
</dbReference>
<dbReference type="AlphaFoldDB" id="A0A8K0TGW5"/>
<evidence type="ECO:0000259" key="5">
    <source>
        <dbReference type="PROSITE" id="PS51384"/>
    </source>
</evidence>
<evidence type="ECO:0000313" key="7">
    <source>
        <dbReference type="Proteomes" id="UP000813385"/>
    </source>
</evidence>
<dbReference type="InterPro" id="IPR039261">
    <property type="entry name" value="FNR_nucleotide-bd"/>
</dbReference>
<dbReference type="Gene3D" id="2.40.30.10">
    <property type="entry name" value="Translation factors"/>
    <property type="match status" value="1"/>
</dbReference>
<keyword evidence="1" id="KW-0479">Metal-binding</keyword>
<name>A0A8K0TGW5_9PEZI</name>
<dbReference type="InterPro" id="IPR012675">
    <property type="entry name" value="Beta-grasp_dom_sf"/>
</dbReference>
<dbReference type="Pfam" id="PF03475">
    <property type="entry name" value="YiiM_3-alpha"/>
    <property type="match status" value="1"/>
</dbReference>
<dbReference type="InterPro" id="IPR017938">
    <property type="entry name" value="Riboflavin_synthase-like_b-brl"/>
</dbReference>